<evidence type="ECO:0000256" key="1">
    <source>
        <dbReference type="SAM" id="MobiDB-lite"/>
    </source>
</evidence>
<evidence type="ECO:0000313" key="3">
    <source>
        <dbReference type="Proteomes" id="UP000314294"/>
    </source>
</evidence>
<name>A0A4Z2IMD9_9TELE</name>
<protein>
    <submittedName>
        <fullName evidence="2">Bromodomain and WD repeat-containing protein 3</fullName>
    </submittedName>
</protein>
<feature type="compositionally biased region" description="Basic and acidic residues" evidence="1">
    <location>
        <begin position="34"/>
        <end position="50"/>
    </location>
</feature>
<evidence type="ECO:0000313" key="2">
    <source>
        <dbReference type="EMBL" id="TNN79210.1"/>
    </source>
</evidence>
<gene>
    <name evidence="2" type="primary">Brwd3</name>
    <name evidence="2" type="ORF">EYF80_010454</name>
</gene>
<organism evidence="2 3">
    <name type="scientific">Liparis tanakae</name>
    <name type="common">Tanaka's snailfish</name>
    <dbReference type="NCBI Taxonomy" id="230148"/>
    <lineage>
        <taxon>Eukaryota</taxon>
        <taxon>Metazoa</taxon>
        <taxon>Chordata</taxon>
        <taxon>Craniata</taxon>
        <taxon>Vertebrata</taxon>
        <taxon>Euteleostomi</taxon>
        <taxon>Actinopterygii</taxon>
        <taxon>Neopterygii</taxon>
        <taxon>Teleostei</taxon>
        <taxon>Neoteleostei</taxon>
        <taxon>Acanthomorphata</taxon>
        <taxon>Eupercaria</taxon>
        <taxon>Perciformes</taxon>
        <taxon>Cottioidei</taxon>
        <taxon>Cottales</taxon>
        <taxon>Liparidae</taxon>
        <taxon>Liparis</taxon>
    </lineage>
</organism>
<feature type="region of interest" description="Disordered" evidence="1">
    <location>
        <begin position="1"/>
        <end position="62"/>
    </location>
</feature>
<dbReference type="Proteomes" id="UP000314294">
    <property type="component" value="Unassembled WGS sequence"/>
</dbReference>
<proteinExistence type="predicted"/>
<comment type="caution">
    <text evidence="2">The sequence shown here is derived from an EMBL/GenBank/DDBJ whole genome shotgun (WGS) entry which is preliminary data.</text>
</comment>
<dbReference type="OrthoDB" id="9907976at2759"/>
<keyword evidence="3" id="KW-1185">Reference proteome</keyword>
<reference evidence="2 3" key="1">
    <citation type="submission" date="2019-03" db="EMBL/GenBank/DDBJ databases">
        <title>First draft genome of Liparis tanakae, snailfish: a comprehensive survey of snailfish specific genes.</title>
        <authorList>
            <person name="Kim W."/>
            <person name="Song I."/>
            <person name="Jeong J.-H."/>
            <person name="Kim D."/>
            <person name="Kim S."/>
            <person name="Ryu S."/>
            <person name="Song J.Y."/>
            <person name="Lee S.K."/>
        </authorList>
    </citation>
    <scope>NUCLEOTIDE SEQUENCE [LARGE SCALE GENOMIC DNA]</scope>
    <source>
        <tissue evidence="2">Muscle</tissue>
    </source>
</reference>
<accession>A0A4Z2IMD9</accession>
<dbReference type="EMBL" id="SRLO01000066">
    <property type="protein sequence ID" value="TNN79210.1"/>
    <property type="molecule type" value="Genomic_DNA"/>
</dbReference>
<sequence length="121" mass="13492">MQTGAAVATAAVSLRGRGKSRRVNTRNQGRRTVLYRDESEDDGHGSKEDPLNLGMSRSGRVRRMTEKARYRSTTVPQYRSTAVPQYRSTTVQQYRSTAVPQYRSTTPDPTALVAQPDVFGL</sequence>
<dbReference type="AlphaFoldDB" id="A0A4Z2IMD9"/>